<dbReference type="Proteomes" id="UP000199339">
    <property type="component" value="Unassembled WGS sequence"/>
</dbReference>
<evidence type="ECO:0000256" key="3">
    <source>
        <dbReference type="PROSITE-ProRule" id="PRU00339"/>
    </source>
</evidence>
<reference evidence="5" key="1">
    <citation type="submission" date="2016-10" db="EMBL/GenBank/DDBJ databases">
        <authorList>
            <person name="Varghese N."/>
            <person name="Submissions S."/>
        </authorList>
    </citation>
    <scope>NUCLEOTIDE SEQUENCE [LARGE SCALE GENOMIC DNA]</scope>
    <source>
        <strain evidence="5">CGMCC 1.6775</strain>
    </source>
</reference>
<feature type="repeat" description="TPR" evidence="3">
    <location>
        <begin position="526"/>
        <end position="559"/>
    </location>
</feature>
<protein>
    <submittedName>
        <fullName evidence="4">Putative PEP-CTERM system TPR-repeat lipoprotein</fullName>
    </submittedName>
</protein>
<name>A0A1I4SYV1_9GAMM</name>
<evidence type="ECO:0000313" key="4">
    <source>
        <dbReference type="EMBL" id="SFM69601.1"/>
    </source>
</evidence>
<dbReference type="SMART" id="SM00028">
    <property type="entry name" value="TPR"/>
    <property type="match status" value="13"/>
</dbReference>
<dbReference type="SUPFAM" id="SSF48452">
    <property type="entry name" value="TPR-like"/>
    <property type="match status" value="4"/>
</dbReference>
<accession>A0A1I4SYV1</accession>
<feature type="repeat" description="TPR" evidence="3">
    <location>
        <begin position="492"/>
        <end position="525"/>
    </location>
</feature>
<gene>
    <name evidence="4" type="ORF">SAMN04487961_0917</name>
</gene>
<keyword evidence="5" id="KW-1185">Reference proteome</keyword>
<dbReference type="Pfam" id="PF07719">
    <property type="entry name" value="TPR_2"/>
    <property type="match status" value="1"/>
</dbReference>
<dbReference type="RefSeq" id="WP_091999450.1">
    <property type="nucleotide sequence ID" value="NZ_FOUR01000002.1"/>
</dbReference>
<dbReference type="InterPro" id="IPR019734">
    <property type="entry name" value="TPR_rpt"/>
</dbReference>
<evidence type="ECO:0000256" key="1">
    <source>
        <dbReference type="ARBA" id="ARBA00022737"/>
    </source>
</evidence>
<dbReference type="InterPro" id="IPR013105">
    <property type="entry name" value="TPR_2"/>
</dbReference>
<keyword evidence="1" id="KW-0677">Repeat</keyword>
<proteinExistence type="predicted"/>
<dbReference type="Gene3D" id="1.25.40.10">
    <property type="entry name" value="Tetratricopeptide repeat domain"/>
    <property type="match status" value="3"/>
</dbReference>
<dbReference type="EMBL" id="FOUR01000002">
    <property type="protein sequence ID" value="SFM69601.1"/>
    <property type="molecule type" value="Genomic_DNA"/>
</dbReference>
<organism evidence="4 5">
    <name type="scientific">Marinobacter pelagius</name>
    <dbReference type="NCBI Taxonomy" id="379482"/>
    <lineage>
        <taxon>Bacteria</taxon>
        <taxon>Pseudomonadati</taxon>
        <taxon>Pseudomonadota</taxon>
        <taxon>Gammaproteobacteria</taxon>
        <taxon>Pseudomonadales</taxon>
        <taxon>Marinobacteraceae</taxon>
        <taxon>Marinobacter</taxon>
    </lineage>
</organism>
<dbReference type="PROSITE" id="PS50005">
    <property type="entry name" value="TPR"/>
    <property type="match status" value="3"/>
</dbReference>
<dbReference type="InterPro" id="IPR051012">
    <property type="entry name" value="CellSynth/LPSAsmb/PSIAsmb"/>
</dbReference>
<keyword evidence="2 3" id="KW-0802">TPR repeat</keyword>
<dbReference type="InterPro" id="IPR011990">
    <property type="entry name" value="TPR-like_helical_dom_sf"/>
</dbReference>
<dbReference type="PANTHER" id="PTHR45586">
    <property type="entry name" value="TPR REPEAT-CONTAINING PROTEIN PA4667"/>
    <property type="match status" value="1"/>
</dbReference>
<feature type="repeat" description="TPR" evidence="3">
    <location>
        <begin position="768"/>
        <end position="801"/>
    </location>
</feature>
<dbReference type="Pfam" id="PF14559">
    <property type="entry name" value="TPR_19"/>
    <property type="match status" value="4"/>
</dbReference>
<dbReference type="OrthoDB" id="9766710at2"/>
<sequence>MRLVSAARTILLSVAISLTITGCSGDNNEMSQEEIQYISHLDQSRFFQRQGELKASTLEARSASELQPERVEPYLIIVNNLITAGDARSAERLLDQLFSDVGEESISQQNLNDASLIRAEARLKQGEHEEALAALEKLKDADRAQQLKGAMLRGDIHLAAGRLDQAEDAYSDARSIDTSAVPPLIGLAKVAYSQNNREEADSYIAQAGELDANHVDLWLLKAQIAQHEEDWANAEQALINALETIGQYDIMTHQKFESMSALINVLREQGKSSEAFVYEEILAKSAPGTIKSNLEAAQEAFNNGDLNNASRYLEEVLAQAPSHEPAALMLGLVRYRQGRPEEAEALLTPVVNMGDSEQATKLLAATRLQMRNPEGAREVLASLEDQESDPETLALVGFASLLSGDTESGTQFIEKSLALAPDNNSLRLRYATYLLRLGHTDRAIEQANRVLENAPDSERARLLVVQANVSANDYEAAKAVASAWIENQPQSVRALVTRGNVAGSAGDYDEARQYYEQALALDTEDPAPLAALGNLAKTRDQIAEAQGYYRRAIMLAPDNRQALQGISSVMEREDLVALMMQVREKHPDAYGPRLLLLESALFDGNTEQADELTASLMEREDVSNPAPAESLVASIYHGIATQLAKRERLDQAAEVLQRGRVLFPNNEEIGIQAAAVQFTKENAKEAREILRDVKKQHPQSGNPFLLEAQYFERRGEYQEAADLYQLALEKERNVEIELAHARALARSGQRDRAIESLGRASQAYPRSPQILMNLAVLHQETDAPEEAIGPYEQLLELTPQNVVALNNLAWIYYQQGDERALDLAKQAYELNSDSAAIADTYGWIMFEAGQHAESLPVLERAHELQPDSEEIAMHLAEAYRASGRGADAKRVLEKFSGPG</sequence>
<dbReference type="PANTHER" id="PTHR45586:SF14">
    <property type="entry name" value="TETRATRICOPEPTIDE TPR_2 REPEAT PROTEIN"/>
    <property type="match status" value="1"/>
</dbReference>
<evidence type="ECO:0000256" key="2">
    <source>
        <dbReference type="ARBA" id="ARBA00022803"/>
    </source>
</evidence>
<keyword evidence="4" id="KW-0449">Lipoprotein</keyword>
<dbReference type="PROSITE" id="PS51257">
    <property type="entry name" value="PROKAR_LIPOPROTEIN"/>
    <property type="match status" value="1"/>
</dbReference>
<evidence type="ECO:0000313" key="5">
    <source>
        <dbReference type="Proteomes" id="UP000199339"/>
    </source>
</evidence>
<dbReference type="AlphaFoldDB" id="A0A1I4SYV1"/>
<dbReference type="Pfam" id="PF13432">
    <property type="entry name" value="TPR_16"/>
    <property type="match status" value="2"/>
</dbReference>